<gene>
    <name evidence="4" type="ORF">BN1708_008549</name>
    <name evidence="3" type="ORF">BN1723_008913</name>
</gene>
<dbReference type="Pfam" id="PF02152">
    <property type="entry name" value="FolB"/>
    <property type="match status" value="1"/>
</dbReference>
<dbReference type="Proteomes" id="UP000045706">
    <property type="component" value="Unassembled WGS sequence"/>
</dbReference>
<evidence type="ECO:0000313" key="5">
    <source>
        <dbReference type="Proteomes" id="UP000044602"/>
    </source>
</evidence>
<dbReference type="InterPro" id="IPR006157">
    <property type="entry name" value="FolB_dom"/>
</dbReference>
<keyword evidence="5" id="KW-1185">Reference proteome</keyword>
<dbReference type="EMBL" id="CVQI01001114">
    <property type="protein sequence ID" value="CRK06644.1"/>
    <property type="molecule type" value="Genomic_DNA"/>
</dbReference>
<dbReference type="InterPro" id="IPR043133">
    <property type="entry name" value="GTP-CH-I_C/QueF"/>
</dbReference>
<dbReference type="STRING" id="100787.A0A0G4KK04"/>
<organism evidence="3 6">
    <name type="scientific">Verticillium longisporum</name>
    <name type="common">Verticillium dahliae var. longisporum</name>
    <dbReference type="NCBI Taxonomy" id="100787"/>
    <lineage>
        <taxon>Eukaryota</taxon>
        <taxon>Fungi</taxon>
        <taxon>Dikarya</taxon>
        <taxon>Ascomycota</taxon>
        <taxon>Pezizomycotina</taxon>
        <taxon>Sordariomycetes</taxon>
        <taxon>Hypocreomycetidae</taxon>
        <taxon>Glomerellales</taxon>
        <taxon>Plectosphaerellaceae</taxon>
        <taxon>Verticillium</taxon>
    </lineage>
</organism>
<dbReference type="SMART" id="SM00905">
    <property type="entry name" value="FolB"/>
    <property type="match status" value="1"/>
</dbReference>
<evidence type="ECO:0000313" key="6">
    <source>
        <dbReference type="Proteomes" id="UP000045706"/>
    </source>
</evidence>
<keyword evidence="1" id="KW-0289">Folate biosynthesis</keyword>
<sequence>MAFPTSRLRSSWEVRTLTGEPYAAIHVRSLQTVIRAGTDAWGRTGKDQPALVTAEVSLAKPFHVAASSDTVSEDTVHYGLLAKAVLASLGRLGAHSEGASRITINDLVEHLGNDVVYPGESSAANPPRRILRDPAKVRYASLTLALPKASLLGEGVSLTHSIAYPDGSEETASKACCLSFHRLRVPTLIGVNDNERTAKQVVVADVDIDQFVCQADVYTGIEAVVVKTMEESSFETLEALAATLAAQLFKHLTSSACNPAPEKCWQLKIGLEKPTAIPMAQASRVEYRVSCNEL</sequence>
<evidence type="ECO:0000259" key="2">
    <source>
        <dbReference type="SMART" id="SM00905"/>
    </source>
</evidence>
<evidence type="ECO:0000313" key="4">
    <source>
        <dbReference type="EMBL" id="CRK41730.1"/>
    </source>
</evidence>
<dbReference type="GO" id="GO:0004150">
    <property type="term" value="F:dihydroneopterin aldolase activity"/>
    <property type="evidence" value="ECO:0007669"/>
    <property type="project" value="InterPro"/>
</dbReference>
<evidence type="ECO:0000256" key="1">
    <source>
        <dbReference type="ARBA" id="ARBA00022909"/>
    </source>
</evidence>
<feature type="domain" description="Dihydroneopterin aldolase/epimerase" evidence="2">
    <location>
        <begin position="178"/>
        <end position="289"/>
    </location>
</feature>
<dbReference type="Proteomes" id="UP000044602">
    <property type="component" value="Unassembled WGS sequence"/>
</dbReference>
<dbReference type="SUPFAM" id="SSF55620">
    <property type="entry name" value="Tetrahydrobiopterin biosynthesis enzymes-like"/>
    <property type="match status" value="1"/>
</dbReference>
<dbReference type="Gene3D" id="3.30.1130.10">
    <property type="match status" value="2"/>
</dbReference>
<proteinExistence type="predicted"/>
<accession>A0A0G4KK04</accession>
<dbReference type="AlphaFoldDB" id="A0A0G4KK04"/>
<protein>
    <recommendedName>
        <fullName evidence="2">Dihydroneopterin aldolase/epimerase domain-containing protein</fullName>
    </recommendedName>
</protein>
<dbReference type="EMBL" id="CVQH01027083">
    <property type="protein sequence ID" value="CRK41730.1"/>
    <property type="molecule type" value="Genomic_DNA"/>
</dbReference>
<dbReference type="GO" id="GO:0046656">
    <property type="term" value="P:folic acid biosynthetic process"/>
    <property type="evidence" value="ECO:0007669"/>
    <property type="project" value="UniProtKB-KW"/>
</dbReference>
<evidence type="ECO:0000313" key="3">
    <source>
        <dbReference type="EMBL" id="CRK06644.1"/>
    </source>
</evidence>
<reference evidence="5 6" key="1">
    <citation type="submission" date="2015-05" db="EMBL/GenBank/DDBJ databases">
        <authorList>
            <person name="Fogelqvist Johan"/>
        </authorList>
    </citation>
    <scope>NUCLEOTIDE SEQUENCE [LARGE SCALE GENOMIC DNA]</scope>
    <source>
        <strain evidence="4">VL1</strain>
        <strain evidence="3">VL2</strain>
    </source>
</reference>
<name>A0A0G4KK04_VERLO</name>